<evidence type="ECO:0000256" key="1">
    <source>
        <dbReference type="SAM" id="MobiDB-lite"/>
    </source>
</evidence>
<evidence type="ECO:0000313" key="2">
    <source>
        <dbReference type="EMBL" id="PWW77444.1"/>
    </source>
</evidence>
<organism evidence="2 3">
    <name type="scientific">Tuber magnatum</name>
    <name type="common">white Piedmont truffle</name>
    <dbReference type="NCBI Taxonomy" id="42249"/>
    <lineage>
        <taxon>Eukaryota</taxon>
        <taxon>Fungi</taxon>
        <taxon>Dikarya</taxon>
        <taxon>Ascomycota</taxon>
        <taxon>Pezizomycotina</taxon>
        <taxon>Pezizomycetes</taxon>
        <taxon>Pezizales</taxon>
        <taxon>Tuberaceae</taxon>
        <taxon>Tuber</taxon>
    </lineage>
</organism>
<dbReference type="EMBL" id="PYWC01000022">
    <property type="protein sequence ID" value="PWW77444.1"/>
    <property type="molecule type" value="Genomic_DNA"/>
</dbReference>
<feature type="compositionally biased region" description="Basic and acidic residues" evidence="1">
    <location>
        <begin position="255"/>
        <end position="265"/>
    </location>
</feature>
<gene>
    <name evidence="2" type="ORF">C7212DRAFT_362657</name>
</gene>
<keyword evidence="3" id="KW-1185">Reference proteome</keyword>
<protein>
    <submittedName>
        <fullName evidence="2">Uncharacterized protein</fullName>
    </submittedName>
</protein>
<feature type="region of interest" description="Disordered" evidence="1">
    <location>
        <begin position="239"/>
        <end position="265"/>
    </location>
</feature>
<feature type="region of interest" description="Disordered" evidence="1">
    <location>
        <begin position="1"/>
        <end position="52"/>
    </location>
</feature>
<dbReference type="Proteomes" id="UP000246991">
    <property type="component" value="Unassembled WGS sequence"/>
</dbReference>
<feature type="compositionally biased region" description="Polar residues" evidence="1">
    <location>
        <begin position="137"/>
        <end position="147"/>
    </location>
</feature>
<feature type="compositionally biased region" description="Basic and acidic residues" evidence="1">
    <location>
        <begin position="37"/>
        <end position="51"/>
    </location>
</feature>
<feature type="compositionally biased region" description="Basic residues" evidence="1">
    <location>
        <begin position="1"/>
        <end position="18"/>
    </location>
</feature>
<feature type="region of interest" description="Disordered" evidence="1">
    <location>
        <begin position="135"/>
        <end position="173"/>
    </location>
</feature>
<accession>A0A317SSW1</accession>
<comment type="caution">
    <text evidence="2">The sequence shown here is derived from an EMBL/GenBank/DDBJ whole genome shotgun (WGS) entry which is preliminary data.</text>
</comment>
<name>A0A317SSW1_9PEZI</name>
<proteinExistence type="predicted"/>
<dbReference type="AlphaFoldDB" id="A0A317SSW1"/>
<reference evidence="2 3" key="1">
    <citation type="submission" date="2018-03" db="EMBL/GenBank/DDBJ databases">
        <title>Genomes of Pezizomycetes fungi and the evolution of truffles.</title>
        <authorList>
            <person name="Murat C."/>
            <person name="Payen T."/>
            <person name="Noel B."/>
            <person name="Kuo A."/>
            <person name="Martin F.M."/>
        </authorList>
    </citation>
    <scope>NUCLEOTIDE SEQUENCE [LARGE SCALE GENOMIC DNA]</scope>
    <source>
        <strain evidence="2">091103-1</strain>
    </source>
</reference>
<dbReference type="OrthoDB" id="5414234at2759"/>
<sequence length="272" mass="29449">MSRSKRGKKAANRKKYMHKDKSDKFFVASESEAGTASDREDPVIDNADKPVNRAVGGVTGIKPGVSAPPNEGVVNGDCGLDGHKLKADTITKNEASYAEITGGFSVGAGSKCGSALNQGFVDGVKGADGARLKRVGESSNADSNQLFDQVGPRGKAGDRDDKKRTKRKHVRPNAVLTEEEETFITAANLPIYLMPAIREIIQSRRNYEFLRSSNGSGKARILFEEALAKHNLAHAPDYVDPRLFPRMNDNSEGIPSKRPDPAKVDDLRLAPF</sequence>
<evidence type="ECO:0000313" key="3">
    <source>
        <dbReference type="Proteomes" id="UP000246991"/>
    </source>
</evidence>